<dbReference type="OrthoDB" id="1915656at2759"/>
<protein>
    <recommendedName>
        <fullName evidence="4">F420-0:Gamma-glutamyl ligase</fullName>
    </recommendedName>
</protein>
<dbReference type="SUPFAM" id="SSF144010">
    <property type="entry name" value="CofE-like"/>
    <property type="match status" value="1"/>
</dbReference>
<keyword evidence="1" id="KW-0812">Transmembrane</keyword>
<dbReference type="OMA" id="TPPYDQT"/>
<feature type="transmembrane region" description="Helical" evidence="1">
    <location>
        <begin position="328"/>
        <end position="349"/>
    </location>
</feature>
<name>A0A8T2TAY5_CERRI</name>
<accession>A0A8T2TAY5</accession>
<evidence type="ECO:0000313" key="2">
    <source>
        <dbReference type="EMBL" id="KAH7420381.1"/>
    </source>
</evidence>
<evidence type="ECO:0008006" key="4">
    <source>
        <dbReference type="Google" id="ProtNLM"/>
    </source>
</evidence>
<proteinExistence type="predicted"/>
<evidence type="ECO:0000256" key="1">
    <source>
        <dbReference type="SAM" id="Phobius"/>
    </source>
</evidence>
<keyword evidence="1" id="KW-1133">Transmembrane helix</keyword>
<comment type="caution">
    <text evidence="2">The sequence shown here is derived from an EMBL/GenBank/DDBJ whole genome shotgun (WGS) entry which is preliminary data.</text>
</comment>
<keyword evidence="1" id="KW-0472">Membrane</keyword>
<sequence>MHAQGAADRIFLYALPLTTPITQSGSKGVHFPLLFSSVRTPFCCHTEQTGQPATRKCTYGTTKQSSIWSEKEFTHLLSTQRSFPSGLLLTRGKWTWIVEESTHYQLCGIMKFYNVTRKNEVFVNEVSASVVLLSASEINDITTTVKIFSQHPAGGPATRKDGYWPVYILQAGKTTQIKVVVDVKAQHGQQLTKLQALRLDLNFVSYGTAGRCLERQNVILPVQYPEVPQNPVWQPMGNGVVLPVRTHILCHMDDPLEVVGRYAMPHIRMGDMIVIGETPLAIMQGRFRHPCNIIPSLMAKLACKLFHPTSSLATACGMQALLDISGRLRAMFAIVVAVLGRIVGVRGLFYRLAGEQARLIDDVSGTLPPYDQFITLGPVEAQNIAKSLEQKTGCGVAIVDANNLGRVHILAASSKVEPDFLKRILTSNPAGNDDEQTPLVIVRPLKAPST</sequence>
<dbReference type="AlphaFoldDB" id="A0A8T2TAY5"/>
<dbReference type="Proteomes" id="UP000825935">
    <property type="component" value="Chromosome 13"/>
</dbReference>
<gene>
    <name evidence="2" type="ORF">KP509_13G004900</name>
</gene>
<reference evidence="2" key="1">
    <citation type="submission" date="2021-08" db="EMBL/GenBank/DDBJ databases">
        <title>WGS assembly of Ceratopteris richardii.</title>
        <authorList>
            <person name="Marchant D.B."/>
            <person name="Chen G."/>
            <person name="Jenkins J."/>
            <person name="Shu S."/>
            <person name="Leebens-Mack J."/>
            <person name="Grimwood J."/>
            <person name="Schmutz J."/>
            <person name="Soltis P."/>
            <person name="Soltis D."/>
            <person name="Chen Z.-H."/>
        </authorList>
    </citation>
    <scope>NUCLEOTIDE SEQUENCE</scope>
    <source>
        <strain evidence="2">Whitten #5841</strain>
        <tissue evidence="2">Leaf</tissue>
    </source>
</reference>
<organism evidence="2 3">
    <name type="scientific">Ceratopteris richardii</name>
    <name type="common">Triangle waterfern</name>
    <dbReference type="NCBI Taxonomy" id="49495"/>
    <lineage>
        <taxon>Eukaryota</taxon>
        <taxon>Viridiplantae</taxon>
        <taxon>Streptophyta</taxon>
        <taxon>Embryophyta</taxon>
        <taxon>Tracheophyta</taxon>
        <taxon>Polypodiopsida</taxon>
        <taxon>Polypodiidae</taxon>
        <taxon>Polypodiales</taxon>
        <taxon>Pteridineae</taxon>
        <taxon>Pteridaceae</taxon>
        <taxon>Parkerioideae</taxon>
        <taxon>Ceratopteris</taxon>
    </lineage>
</organism>
<dbReference type="EMBL" id="CM035418">
    <property type="protein sequence ID" value="KAH7420381.1"/>
    <property type="molecule type" value="Genomic_DNA"/>
</dbReference>
<evidence type="ECO:0000313" key="3">
    <source>
        <dbReference type="Proteomes" id="UP000825935"/>
    </source>
</evidence>
<keyword evidence="3" id="KW-1185">Reference proteome</keyword>